<evidence type="ECO:0000256" key="6">
    <source>
        <dbReference type="ARBA" id="ARBA00023157"/>
    </source>
</evidence>
<keyword evidence="5" id="KW-0722">Serine protease inhibitor</keyword>
<dbReference type="GO" id="GO:0005576">
    <property type="term" value="C:extracellular region"/>
    <property type="evidence" value="ECO:0007669"/>
    <property type="project" value="UniProtKB-SubCell"/>
</dbReference>
<gene>
    <name evidence="8" type="ORF">FRZ00_09670</name>
</gene>
<dbReference type="Pfam" id="PF00720">
    <property type="entry name" value="SSI"/>
    <property type="match status" value="1"/>
</dbReference>
<reference evidence="8 9" key="1">
    <citation type="journal article" date="2019" name="Microb. Cell Fact.">
        <title>Exploring novel herbicidin analogues by transcriptional regulator overexpression and MS/MS molecular networking.</title>
        <authorList>
            <person name="Shi Y."/>
            <person name="Gu R."/>
            <person name="Li Y."/>
            <person name="Wang X."/>
            <person name="Ren W."/>
            <person name="Li X."/>
            <person name="Wang L."/>
            <person name="Xie Y."/>
            <person name="Hong B."/>
        </authorList>
    </citation>
    <scope>NUCLEOTIDE SEQUENCE [LARGE SCALE GENOMIC DNA]</scope>
    <source>
        <strain evidence="8 9">US-43</strain>
    </source>
</reference>
<keyword evidence="6" id="KW-1015">Disulfide bond</keyword>
<evidence type="ECO:0000259" key="7">
    <source>
        <dbReference type="Pfam" id="PF00720"/>
    </source>
</evidence>
<evidence type="ECO:0000256" key="5">
    <source>
        <dbReference type="ARBA" id="ARBA00022900"/>
    </source>
</evidence>
<dbReference type="InterPro" id="IPR023549">
    <property type="entry name" value="Subtilisin_inhibitor"/>
</dbReference>
<evidence type="ECO:0000313" key="9">
    <source>
        <dbReference type="Proteomes" id="UP000327000"/>
    </source>
</evidence>
<organism evidence="8 9">
    <name type="scientific">Streptomyces mobaraensis</name>
    <name type="common">Streptoverticillium mobaraense</name>
    <dbReference type="NCBI Taxonomy" id="35621"/>
    <lineage>
        <taxon>Bacteria</taxon>
        <taxon>Bacillati</taxon>
        <taxon>Actinomycetota</taxon>
        <taxon>Actinomycetes</taxon>
        <taxon>Kitasatosporales</taxon>
        <taxon>Streptomycetaceae</taxon>
        <taxon>Streptomyces</taxon>
    </lineage>
</organism>
<comment type="subcellular location">
    <subcellularLocation>
        <location evidence="1">Secreted</location>
    </subcellularLocation>
</comment>
<dbReference type="SUPFAM" id="SSF55399">
    <property type="entry name" value="Subtilisin inhibitor"/>
    <property type="match status" value="1"/>
</dbReference>
<evidence type="ECO:0000256" key="4">
    <source>
        <dbReference type="ARBA" id="ARBA00022690"/>
    </source>
</evidence>
<comment type="similarity">
    <text evidence="2">Belongs to the protease inhibitor I16 (SSI) family.</text>
</comment>
<dbReference type="GO" id="GO:0004867">
    <property type="term" value="F:serine-type endopeptidase inhibitor activity"/>
    <property type="evidence" value="ECO:0007669"/>
    <property type="project" value="UniProtKB-KW"/>
</dbReference>
<evidence type="ECO:0000313" key="8">
    <source>
        <dbReference type="EMBL" id="KAB7848620.1"/>
    </source>
</evidence>
<keyword evidence="3" id="KW-0964">Secreted</keyword>
<feature type="domain" description="Subtilisin inhibitor" evidence="7">
    <location>
        <begin position="34"/>
        <end position="99"/>
    </location>
</feature>
<keyword evidence="4" id="KW-0646">Protease inhibitor</keyword>
<evidence type="ECO:0000256" key="1">
    <source>
        <dbReference type="ARBA" id="ARBA00004613"/>
    </source>
</evidence>
<accession>A0A5N5WCY1</accession>
<proteinExistence type="inferred from homology"/>
<dbReference type="InterPro" id="IPR036819">
    <property type="entry name" value="Subtilisin_inhibitor-like_sf"/>
</dbReference>
<dbReference type="Gene3D" id="3.30.350.10">
    <property type="entry name" value="Subtilisin inhibitor-like"/>
    <property type="match status" value="1"/>
</dbReference>
<dbReference type="Proteomes" id="UP000327000">
    <property type="component" value="Unassembled WGS sequence"/>
</dbReference>
<keyword evidence="9" id="KW-1185">Reference proteome</keyword>
<dbReference type="EMBL" id="VOKX01000014">
    <property type="protein sequence ID" value="KAB7848620.1"/>
    <property type="molecule type" value="Genomic_DNA"/>
</dbReference>
<name>A0A5N5WCY1_STRMB</name>
<evidence type="ECO:0000256" key="2">
    <source>
        <dbReference type="ARBA" id="ARBA00010472"/>
    </source>
</evidence>
<protein>
    <recommendedName>
        <fullName evidence="7">Subtilisin inhibitor domain-containing protein</fullName>
    </recommendedName>
</protein>
<comment type="caution">
    <text evidence="8">The sequence shown here is derived from an EMBL/GenBank/DDBJ whole genome shotgun (WGS) entry which is preliminary data.</text>
</comment>
<evidence type="ECO:0000256" key="3">
    <source>
        <dbReference type="ARBA" id="ARBA00022525"/>
    </source>
</evidence>
<sequence length="129" mass="14028">MSGSAPGNASAGIQGRTPEDRLTVVIFDSGRHDGRYELRCHPTFGTVPDPQGACDQLDGQTRWDRDLFAPVPADAQCTMIYGGPERAHVSGTWAGRPVDTDFSRVNGCEMARWNRFSRLLGEPAHPSEG</sequence>
<dbReference type="AlphaFoldDB" id="A0A5N5WCY1"/>
<dbReference type="OrthoDB" id="3427327at2"/>